<sequence length="197" mass="21765">LDTDSPSRYAHRDLLSAIMPALAESPETIPEFKPAPGIAVTDLIHDVSRHLIFPFPAVVPHKVQDVFAFNFFRHAFEVDLTEEEIHTLKEWLRVHFRTIFGMGSTAGGAHCAELAKVLEEKVASGKVGQRLMDEAVKRGMNGPERLRKTLFELSFAGFGGDGPGGALATFKLLRLLQRSPATFIPLFKKDPAAFVLE</sequence>
<dbReference type="Proteomes" id="UP000649617">
    <property type="component" value="Unassembled WGS sequence"/>
</dbReference>
<gene>
    <name evidence="1" type="ORF">SPIL2461_LOCUS921</name>
</gene>
<proteinExistence type="predicted"/>
<dbReference type="EMBL" id="CAJNIZ010000839">
    <property type="protein sequence ID" value="CAE7176503.1"/>
    <property type="molecule type" value="Genomic_DNA"/>
</dbReference>
<dbReference type="OrthoDB" id="423246at2759"/>
<feature type="non-terminal residue" evidence="1">
    <location>
        <position position="197"/>
    </location>
</feature>
<reference evidence="1" key="1">
    <citation type="submission" date="2021-02" db="EMBL/GenBank/DDBJ databases">
        <authorList>
            <person name="Dougan E. K."/>
            <person name="Rhodes N."/>
            <person name="Thang M."/>
            <person name="Chan C."/>
        </authorList>
    </citation>
    <scope>NUCLEOTIDE SEQUENCE</scope>
</reference>
<keyword evidence="2" id="KW-1185">Reference proteome</keyword>
<organism evidence="1 2">
    <name type="scientific">Symbiodinium pilosum</name>
    <name type="common">Dinoflagellate</name>
    <dbReference type="NCBI Taxonomy" id="2952"/>
    <lineage>
        <taxon>Eukaryota</taxon>
        <taxon>Sar</taxon>
        <taxon>Alveolata</taxon>
        <taxon>Dinophyceae</taxon>
        <taxon>Suessiales</taxon>
        <taxon>Symbiodiniaceae</taxon>
        <taxon>Symbiodinium</taxon>
    </lineage>
</organism>
<accession>A0A812IVH6</accession>
<evidence type="ECO:0000313" key="2">
    <source>
        <dbReference type="Proteomes" id="UP000649617"/>
    </source>
</evidence>
<protein>
    <submittedName>
        <fullName evidence="1">Uncharacterized protein</fullName>
    </submittedName>
</protein>
<feature type="non-terminal residue" evidence="1">
    <location>
        <position position="1"/>
    </location>
</feature>
<comment type="caution">
    <text evidence="1">The sequence shown here is derived from an EMBL/GenBank/DDBJ whole genome shotgun (WGS) entry which is preliminary data.</text>
</comment>
<name>A0A812IVH6_SYMPI</name>
<evidence type="ECO:0000313" key="1">
    <source>
        <dbReference type="EMBL" id="CAE7176503.1"/>
    </source>
</evidence>
<dbReference type="AlphaFoldDB" id="A0A812IVH6"/>